<evidence type="ECO:0000313" key="2">
    <source>
        <dbReference type="EMBL" id="TKT90480.1"/>
    </source>
</evidence>
<dbReference type="Gene3D" id="3.40.630.30">
    <property type="match status" value="1"/>
</dbReference>
<dbReference type="OrthoDB" id="758560at2"/>
<keyword evidence="3" id="KW-1185">Reference proteome</keyword>
<organism evidence="2 3">
    <name type="scientific">Dyadobacter frigoris</name>
    <dbReference type="NCBI Taxonomy" id="2576211"/>
    <lineage>
        <taxon>Bacteria</taxon>
        <taxon>Pseudomonadati</taxon>
        <taxon>Bacteroidota</taxon>
        <taxon>Cytophagia</taxon>
        <taxon>Cytophagales</taxon>
        <taxon>Spirosomataceae</taxon>
        <taxon>Dyadobacter</taxon>
    </lineage>
</organism>
<comment type="caution">
    <text evidence="2">The sequence shown here is derived from an EMBL/GenBank/DDBJ whole genome shotgun (WGS) entry which is preliminary data.</text>
</comment>
<dbReference type="InterPro" id="IPR000182">
    <property type="entry name" value="GNAT_dom"/>
</dbReference>
<feature type="domain" description="N-acetyltransferase" evidence="1">
    <location>
        <begin position="2"/>
        <end position="168"/>
    </location>
</feature>
<evidence type="ECO:0000259" key="1">
    <source>
        <dbReference type="PROSITE" id="PS51186"/>
    </source>
</evidence>
<sequence length="173" mass="19791">MTTIRNANLANLEEIILLYHQATEYQKSVAKKYWKGFDKEMIVNDITGKNQWIITIDDQIACIFCTTFSDPLIWSEKNNDPAVYLHRIATKPDFRGQGFMKQIVCWVTGFALKNDKKFIRMDTGSGNDKLNNYYISCGFDFLGTTALSHTKGLPEHYKDGTSSLFQLDLSILV</sequence>
<name>A0A4U6CZZ2_9BACT</name>
<dbReference type="CDD" id="cd04301">
    <property type="entry name" value="NAT_SF"/>
    <property type="match status" value="1"/>
</dbReference>
<accession>A0A4U6CZZ2</accession>
<dbReference type="Pfam" id="PF00583">
    <property type="entry name" value="Acetyltransf_1"/>
    <property type="match status" value="1"/>
</dbReference>
<proteinExistence type="predicted"/>
<protein>
    <submittedName>
        <fullName evidence="2">GNAT family N-acetyltransferase</fullName>
    </submittedName>
</protein>
<gene>
    <name evidence="2" type="ORF">FDK13_19270</name>
</gene>
<dbReference type="Proteomes" id="UP000304900">
    <property type="component" value="Unassembled WGS sequence"/>
</dbReference>
<dbReference type="InterPro" id="IPR016181">
    <property type="entry name" value="Acyl_CoA_acyltransferase"/>
</dbReference>
<dbReference type="EMBL" id="SZVO01000009">
    <property type="protein sequence ID" value="TKT90480.1"/>
    <property type="molecule type" value="Genomic_DNA"/>
</dbReference>
<keyword evidence="2" id="KW-0808">Transferase</keyword>
<dbReference type="SUPFAM" id="SSF55729">
    <property type="entry name" value="Acyl-CoA N-acyltransferases (Nat)"/>
    <property type="match status" value="1"/>
</dbReference>
<evidence type="ECO:0000313" key="3">
    <source>
        <dbReference type="Proteomes" id="UP000304900"/>
    </source>
</evidence>
<dbReference type="AlphaFoldDB" id="A0A4U6CZZ2"/>
<dbReference type="PROSITE" id="PS51186">
    <property type="entry name" value="GNAT"/>
    <property type="match status" value="1"/>
</dbReference>
<dbReference type="GO" id="GO:0016747">
    <property type="term" value="F:acyltransferase activity, transferring groups other than amino-acyl groups"/>
    <property type="evidence" value="ECO:0007669"/>
    <property type="project" value="InterPro"/>
</dbReference>
<reference evidence="2 3" key="1">
    <citation type="submission" date="2019-05" db="EMBL/GenBank/DDBJ databases">
        <title>Dyadobacter AR-3-8 sp. nov., isolated from arctic soil.</title>
        <authorList>
            <person name="Chaudhary D.K."/>
        </authorList>
    </citation>
    <scope>NUCLEOTIDE SEQUENCE [LARGE SCALE GENOMIC DNA]</scope>
    <source>
        <strain evidence="2 3">AR-3-8</strain>
    </source>
</reference>
<dbReference type="RefSeq" id="WP_137341648.1">
    <property type="nucleotide sequence ID" value="NZ_BSQH01000002.1"/>
</dbReference>